<evidence type="ECO:0000256" key="3">
    <source>
        <dbReference type="ARBA" id="ARBA00022960"/>
    </source>
</evidence>
<dbReference type="FunFam" id="3.40.50.1860:FF:000002">
    <property type="entry name" value="Glutamate racemase"/>
    <property type="match status" value="1"/>
</dbReference>
<sequence length="263" mass="29260">MINKYNIGVFDSGVGGTTVLKEILELLPNENILYYGDSGNSPYGEKKTEEIQQLCKKIVQFFIDHNCKTVVIACNTATAAALQYLQHQFDIPIIGVITAGAKTAIKITKNNSINILSTSFTALSKAYAKEIAKFAPDAKVFQEGCPEFCPMIEKGWETYSNRQKILKEHMQNLPSSSDTLILGCTHYPIIKNDIEKFFKGNIVDPAKETAIQLNDLLISKNIKNSSSDTGNIVFFVSGDLNKFKTIAEKFLNFPIHSIHQVNK</sequence>
<dbReference type="UniPathway" id="UPA00219"/>
<keyword evidence="6 8" id="KW-0961">Cell wall biogenesis/degradation</keyword>
<proteinExistence type="inferred from homology"/>
<dbReference type="HAMAP" id="MF_00258">
    <property type="entry name" value="Glu_racemase"/>
    <property type="match status" value="1"/>
</dbReference>
<evidence type="ECO:0000313" key="9">
    <source>
        <dbReference type="EMBL" id="QNM14478.1"/>
    </source>
</evidence>
<dbReference type="InterPro" id="IPR033134">
    <property type="entry name" value="Asp/Glu_racemase_AS_2"/>
</dbReference>
<dbReference type="GO" id="GO:0071555">
    <property type="term" value="P:cell wall organization"/>
    <property type="evidence" value="ECO:0007669"/>
    <property type="project" value="UniProtKB-KW"/>
</dbReference>
<feature type="binding site" evidence="8">
    <location>
        <begin position="75"/>
        <end position="76"/>
    </location>
    <ligand>
        <name>substrate</name>
    </ligand>
</feature>
<dbReference type="PANTHER" id="PTHR21198">
    <property type="entry name" value="GLUTAMATE RACEMASE"/>
    <property type="match status" value="1"/>
</dbReference>
<dbReference type="EC" id="5.1.1.3" evidence="2 8"/>
<comment type="pathway">
    <text evidence="8">Cell wall biogenesis; peptidoglycan biosynthesis.</text>
</comment>
<dbReference type="NCBIfam" id="TIGR00067">
    <property type="entry name" value="glut_race"/>
    <property type="match status" value="1"/>
</dbReference>
<keyword evidence="3 8" id="KW-0133">Cell shape</keyword>
<dbReference type="GO" id="GO:0008881">
    <property type="term" value="F:glutamate racemase activity"/>
    <property type="evidence" value="ECO:0007669"/>
    <property type="project" value="UniProtKB-UniRule"/>
</dbReference>
<evidence type="ECO:0000256" key="4">
    <source>
        <dbReference type="ARBA" id="ARBA00022984"/>
    </source>
</evidence>
<dbReference type="InterPro" id="IPR004391">
    <property type="entry name" value="Glu_race"/>
</dbReference>
<keyword evidence="5 8" id="KW-0413">Isomerase</keyword>
<dbReference type="PANTHER" id="PTHR21198:SF2">
    <property type="entry name" value="GLUTAMATE RACEMASE"/>
    <property type="match status" value="1"/>
</dbReference>
<dbReference type="Gene3D" id="3.40.50.1860">
    <property type="match status" value="2"/>
</dbReference>
<keyword evidence="10" id="KW-1185">Reference proteome</keyword>
<evidence type="ECO:0000256" key="1">
    <source>
        <dbReference type="ARBA" id="ARBA00001602"/>
    </source>
</evidence>
<evidence type="ECO:0000256" key="8">
    <source>
        <dbReference type="HAMAP-Rule" id="MF_00258"/>
    </source>
</evidence>
<feature type="binding site" evidence="8">
    <location>
        <begin position="11"/>
        <end position="12"/>
    </location>
    <ligand>
        <name>substrate</name>
    </ligand>
</feature>
<organism evidence="9 10">
    <name type="scientific">Fusobacterium hominis</name>
    <dbReference type="NCBI Taxonomy" id="2764326"/>
    <lineage>
        <taxon>Bacteria</taxon>
        <taxon>Fusobacteriati</taxon>
        <taxon>Fusobacteriota</taxon>
        <taxon>Fusobacteriia</taxon>
        <taxon>Fusobacteriales</taxon>
        <taxon>Fusobacteriaceae</taxon>
        <taxon>Fusobacterium</taxon>
    </lineage>
</organism>
<dbReference type="KEGG" id="fho:H9Q81_05665"/>
<dbReference type="AlphaFoldDB" id="A0A7G9GUJ6"/>
<evidence type="ECO:0000256" key="7">
    <source>
        <dbReference type="ARBA" id="ARBA00070053"/>
    </source>
</evidence>
<dbReference type="InterPro" id="IPR001920">
    <property type="entry name" value="Asp/Glu_race"/>
</dbReference>
<keyword evidence="4 8" id="KW-0573">Peptidoglycan synthesis</keyword>
<dbReference type="GO" id="GO:0008360">
    <property type="term" value="P:regulation of cell shape"/>
    <property type="evidence" value="ECO:0007669"/>
    <property type="project" value="UniProtKB-KW"/>
</dbReference>
<comment type="catalytic activity">
    <reaction evidence="1 8">
        <text>L-glutamate = D-glutamate</text>
        <dbReference type="Rhea" id="RHEA:12813"/>
        <dbReference type="ChEBI" id="CHEBI:29985"/>
        <dbReference type="ChEBI" id="CHEBI:29986"/>
        <dbReference type="EC" id="5.1.1.3"/>
    </reaction>
</comment>
<evidence type="ECO:0000256" key="5">
    <source>
        <dbReference type="ARBA" id="ARBA00023235"/>
    </source>
</evidence>
<accession>A0A7G9GUJ6</accession>
<protein>
    <recommendedName>
        <fullName evidence="7 8">Glutamate racemase</fullName>
        <ecNumber evidence="2 8">5.1.1.3</ecNumber>
    </recommendedName>
</protein>
<feature type="active site" description="Proton donor/acceptor" evidence="8">
    <location>
        <position position="184"/>
    </location>
</feature>
<dbReference type="GO" id="GO:0009252">
    <property type="term" value="P:peptidoglycan biosynthetic process"/>
    <property type="evidence" value="ECO:0007669"/>
    <property type="project" value="UniProtKB-UniRule"/>
</dbReference>
<gene>
    <name evidence="8" type="primary">murI</name>
    <name evidence="9" type="ORF">H9Q81_05665</name>
</gene>
<feature type="binding site" evidence="8">
    <location>
        <begin position="43"/>
        <end position="44"/>
    </location>
    <ligand>
        <name>substrate</name>
    </ligand>
</feature>
<evidence type="ECO:0000256" key="6">
    <source>
        <dbReference type="ARBA" id="ARBA00023316"/>
    </source>
</evidence>
<comment type="function">
    <text evidence="8">Provides the (R)-glutamate required for cell wall biosynthesis.</text>
</comment>
<dbReference type="RefSeq" id="WP_187422636.1">
    <property type="nucleotide sequence ID" value="NZ_CP060637.1"/>
</dbReference>
<evidence type="ECO:0000256" key="2">
    <source>
        <dbReference type="ARBA" id="ARBA00013090"/>
    </source>
</evidence>
<dbReference type="InterPro" id="IPR015942">
    <property type="entry name" value="Asp/Glu/hydantoin_racemase"/>
</dbReference>
<dbReference type="EMBL" id="CP060637">
    <property type="protein sequence ID" value="QNM14478.1"/>
    <property type="molecule type" value="Genomic_DNA"/>
</dbReference>
<feature type="binding site" evidence="8">
    <location>
        <begin position="185"/>
        <end position="186"/>
    </location>
    <ligand>
        <name>substrate</name>
    </ligand>
</feature>
<reference evidence="9 10" key="1">
    <citation type="submission" date="2020-08" db="EMBL/GenBank/DDBJ databases">
        <authorList>
            <person name="Liu C."/>
            <person name="Sun Q."/>
        </authorList>
    </citation>
    <scope>NUCLEOTIDE SEQUENCE [LARGE SCALE GENOMIC DNA]</scope>
    <source>
        <strain evidence="9 10">NSJ-57</strain>
    </source>
</reference>
<dbReference type="Pfam" id="PF01177">
    <property type="entry name" value="Asp_Glu_race"/>
    <property type="match status" value="1"/>
</dbReference>
<dbReference type="PROSITE" id="PS00923">
    <property type="entry name" value="ASP_GLU_RACEMASE_1"/>
    <property type="match status" value="1"/>
</dbReference>
<name>A0A7G9GUJ6_9FUSO</name>
<evidence type="ECO:0000313" key="10">
    <source>
        <dbReference type="Proteomes" id="UP000515913"/>
    </source>
</evidence>
<dbReference type="Proteomes" id="UP000515913">
    <property type="component" value="Chromosome"/>
</dbReference>
<dbReference type="InterPro" id="IPR018187">
    <property type="entry name" value="Asp/Glu_racemase_AS_1"/>
</dbReference>
<dbReference type="SUPFAM" id="SSF53681">
    <property type="entry name" value="Aspartate/glutamate racemase"/>
    <property type="match status" value="2"/>
</dbReference>
<dbReference type="PROSITE" id="PS00924">
    <property type="entry name" value="ASP_GLU_RACEMASE_2"/>
    <property type="match status" value="1"/>
</dbReference>
<feature type="active site" description="Proton donor/acceptor" evidence="8">
    <location>
        <position position="74"/>
    </location>
</feature>
<comment type="similarity">
    <text evidence="8">Belongs to the aspartate/glutamate racemases family.</text>
</comment>